<organism evidence="6 7">
    <name type="scientific">Subtercola boreus</name>
    <dbReference type="NCBI Taxonomy" id="120213"/>
    <lineage>
        <taxon>Bacteria</taxon>
        <taxon>Bacillati</taxon>
        <taxon>Actinomycetota</taxon>
        <taxon>Actinomycetes</taxon>
        <taxon>Micrococcales</taxon>
        <taxon>Microbacteriaceae</taxon>
        <taxon>Subtercola</taxon>
    </lineage>
</organism>
<dbReference type="Pfam" id="PF03595">
    <property type="entry name" value="SLAC1"/>
    <property type="match status" value="1"/>
</dbReference>
<dbReference type="InterPro" id="IPR004695">
    <property type="entry name" value="SLAC1/Mae1/Ssu1/TehA"/>
</dbReference>
<proteinExistence type="predicted"/>
<dbReference type="Proteomes" id="UP000256541">
    <property type="component" value="Unassembled WGS sequence"/>
</dbReference>
<dbReference type="GO" id="GO:0046583">
    <property type="term" value="F:monoatomic cation efflux transmembrane transporter activity"/>
    <property type="evidence" value="ECO:0007669"/>
    <property type="project" value="TreeGrafter"/>
</dbReference>
<evidence type="ECO:0000256" key="4">
    <source>
        <dbReference type="ARBA" id="ARBA00023136"/>
    </source>
</evidence>
<dbReference type="InterPro" id="IPR038665">
    <property type="entry name" value="Voltage-dep_anion_channel_sf"/>
</dbReference>
<feature type="transmembrane region" description="Helical" evidence="5">
    <location>
        <begin position="123"/>
        <end position="144"/>
    </location>
</feature>
<evidence type="ECO:0000256" key="5">
    <source>
        <dbReference type="SAM" id="Phobius"/>
    </source>
</evidence>
<name>A0A3E0VNU7_9MICO</name>
<dbReference type="PANTHER" id="PTHR37955:SF1">
    <property type="entry name" value="DEP DOMAIN-CONTAINING PROTEIN"/>
    <property type="match status" value="1"/>
</dbReference>
<feature type="transmembrane region" description="Helical" evidence="5">
    <location>
        <begin position="21"/>
        <end position="40"/>
    </location>
</feature>
<sequence>MNVNRTADRPPSTSETKAEAVSSRIPLNTLAIPFGLLGYAGTWNAARTAFGWEAWVTEPFWALATAALIWLIIAHTIRGRHTSSTLADQLRHPAQGPIAAIFPASVVLLGAHLYPSIPIAGAILVYSGAASGFVFAAWLTTLWIRKQVPVEAIHGGYFLPTVAAGYISAGAFAAIGNMLFAIAAFSMGTFFWIVIFTILLARLALVAPLPGPLTPTLAILAAPPAVGGMAWLAMNGRTLDWVTVALLGATIFMVLIQIALIPTYRKLTFTLGFWSFTFSMAAVASQTIVLSDLARYPGWQVVAIAALAAVSVLIIVIAIKSLTAGGSFRRRARQEERQITQADDLVARSKSRSGV</sequence>
<reference evidence="6 7" key="1">
    <citation type="submission" date="2017-04" db="EMBL/GenBank/DDBJ databases">
        <title>Comparative genome analysis of Subtercola boreus.</title>
        <authorList>
            <person name="Cho Y.-J."/>
            <person name="Cho A."/>
            <person name="Kim O.-S."/>
            <person name="Lee J.-I."/>
        </authorList>
    </citation>
    <scope>NUCLEOTIDE SEQUENCE [LARGE SCALE GENOMIC DNA]</scope>
    <source>
        <strain evidence="6 7">P27479</strain>
    </source>
</reference>
<keyword evidence="2 5" id="KW-0812">Transmembrane</keyword>
<feature type="transmembrane region" description="Helical" evidence="5">
    <location>
        <begin position="301"/>
        <end position="323"/>
    </location>
</feature>
<feature type="transmembrane region" description="Helical" evidence="5">
    <location>
        <begin position="213"/>
        <end position="233"/>
    </location>
</feature>
<dbReference type="AlphaFoldDB" id="A0A3E0VNU7"/>
<feature type="transmembrane region" description="Helical" evidence="5">
    <location>
        <begin position="60"/>
        <end position="77"/>
    </location>
</feature>
<dbReference type="OrthoDB" id="5017340at2"/>
<comment type="subcellular location">
    <subcellularLocation>
        <location evidence="1">Membrane</location>
        <topology evidence="1">Multi-pass membrane protein</topology>
    </subcellularLocation>
</comment>
<feature type="transmembrane region" description="Helical" evidence="5">
    <location>
        <begin position="156"/>
        <end position="175"/>
    </location>
</feature>
<protein>
    <recommendedName>
        <fullName evidence="8">Transporter</fullName>
    </recommendedName>
</protein>
<gene>
    <name evidence="6" type="ORF">B7R22_18385</name>
</gene>
<evidence type="ECO:0008006" key="8">
    <source>
        <dbReference type="Google" id="ProtNLM"/>
    </source>
</evidence>
<keyword evidence="4 5" id="KW-0472">Membrane</keyword>
<feature type="transmembrane region" description="Helical" evidence="5">
    <location>
        <begin position="239"/>
        <end position="260"/>
    </location>
</feature>
<dbReference type="InterPro" id="IPR052951">
    <property type="entry name" value="Tellurite_res_ion_channel"/>
</dbReference>
<dbReference type="GO" id="GO:0005886">
    <property type="term" value="C:plasma membrane"/>
    <property type="evidence" value="ECO:0007669"/>
    <property type="project" value="TreeGrafter"/>
</dbReference>
<evidence type="ECO:0000256" key="2">
    <source>
        <dbReference type="ARBA" id="ARBA00022692"/>
    </source>
</evidence>
<feature type="transmembrane region" description="Helical" evidence="5">
    <location>
        <begin position="267"/>
        <end position="289"/>
    </location>
</feature>
<comment type="caution">
    <text evidence="6">The sequence shown here is derived from an EMBL/GenBank/DDBJ whole genome shotgun (WGS) entry which is preliminary data.</text>
</comment>
<evidence type="ECO:0000256" key="3">
    <source>
        <dbReference type="ARBA" id="ARBA00022989"/>
    </source>
</evidence>
<evidence type="ECO:0000313" key="6">
    <source>
        <dbReference type="EMBL" id="RFA11684.1"/>
    </source>
</evidence>
<dbReference type="Gene3D" id="1.50.10.150">
    <property type="entry name" value="Voltage-dependent anion channel"/>
    <property type="match status" value="1"/>
</dbReference>
<evidence type="ECO:0000256" key="1">
    <source>
        <dbReference type="ARBA" id="ARBA00004141"/>
    </source>
</evidence>
<feature type="transmembrane region" description="Helical" evidence="5">
    <location>
        <begin position="181"/>
        <end position="201"/>
    </location>
</feature>
<keyword evidence="3 5" id="KW-1133">Transmembrane helix</keyword>
<accession>A0A3E0VNU7</accession>
<feature type="transmembrane region" description="Helical" evidence="5">
    <location>
        <begin position="98"/>
        <end position="117"/>
    </location>
</feature>
<dbReference type="PANTHER" id="PTHR37955">
    <property type="entry name" value="TELLURITE RESISTANCE PROTEIN TEHA"/>
    <property type="match status" value="1"/>
</dbReference>
<evidence type="ECO:0000313" key="7">
    <source>
        <dbReference type="Proteomes" id="UP000256541"/>
    </source>
</evidence>
<dbReference type="EMBL" id="NBXB01000084">
    <property type="protein sequence ID" value="RFA11684.1"/>
    <property type="molecule type" value="Genomic_DNA"/>
</dbReference>